<evidence type="ECO:0000313" key="4">
    <source>
        <dbReference type="EMBL" id="TPX71679.1"/>
    </source>
</evidence>
<dbReference type="PRINTS" id="PR01250">
    <property type="entry name" value="RIBOSOMALL34"/>
</dbReference>
<dbReference type="GO" id="GO:0006412">
    <property type="term" value="P:translation"/>
    <property type="evidence" value="ECO:0007669"/>
    <property type="project" value="InterPro"/>
</dbReference>
<evidence type="ECO:0000256" key="2">
    <source>
        <dbReference type="ARBA" id="ARBA00022980"/>
    </source>
</evidence>
<dbReference type="InterPro" id="IPR038562">
    <property type="entry name" value="Ribosomal_eL34_C_sf"/>
</dbReference>
<name>A0A507F5W8_9FUNG</name>
<sequence length="131" mass="14415">MAQRVTYRRRLSYNTKSNKHRVVKTPGGKLVYQLVKKRASAPKCGDCGDALAGIPVLRPAAYARISKNQKSVNRAYGGSRCAGCVRNRIVRSFLIEEQKIVKKVLKQQEVEAQAAASAAKAKSSKKKVAKK</sequence>
<dbReference type="Pfam" id="PF01199">
    <property type="entry name" value="Ribosomal_L34e"/>
    <property type="match status" value="1"/>
</dbReference>
<dbReference type="GO" id="GO:0005840">
    <property type="term" value="C:ribosome"/>
    <property type="evidence" value="ECO:0007669"/>
    <property type="project" value="UniProtKB-KW"/>
</dbReference>
<dbReference type="PROSITE" id="PS01145">
    <property type="entry name" value="RIBOSOMAL_L34E"/>
    <property type="match status" value="1"/>
</dbReference>
<reference evidence="4 5" key="1">
    <citation type="journal article" date="2019" name="Sci. Rep.">
        <title>Comparative genomics of chytrid fungi reveal insights into the obligate biotrophic and pathogenic lifestyle of Synchytrium endobioticum.</title>
        <authorList>
            <person name="van de Vossenberg B.T.L.H."/>
            <person name="Warris S."/>
            <person name="Nguyen H.D.T."/>
            <person name="van Gent-Pelzer M.P.E."/>
            <person name="Joly D.L."/>
            <person name="van de Geest H.C."/>
            <person name="Bonants P.J.M."/>
            <person name="Smith D.S."/>
            <person name="Levesque C.A."/>
            <person name="van der Lee T.A.J."/>
        </authorList>
    </citation>
    <scope>NUCLEOTIDE SEQUENCE [LARGE SCALE GENOMIC DNA]</scope>
    <source>
        <strain evidence="4 5">CBS 675.73</strain>
    </source>
</reference>
<proteinExistence type="inferred from homology"/>
<dbReference type="InterPro" id="IPR008195">
    <property type="entry name" value="Ribosomal_eL34"/>
</dbReference>
<comment type="similarity">
    <text evidence="1">Belongs to the eukaryotic ribosomal protein eL34 family.</text>
</comment>
<dbReference type="InterPro" id="IPR018065">
    <property type="entry name" value="Ribosomal_eL34_CS"/>
</dbReference>
<comment type="caution">
    <text evidence="4">The sequence shown here is derived from an EMBL/GenBank/DDBJ whole genome shotgun (WGS) entry which is preliminary data.</text>
</comment>
<protein>
    <recommendedName>
        <fullName evidence="6">Ribosomal protein L34e</fullName>
    </recommendedName>
</protein>
<keyword evidence="3" id="KW-0687">Ribonucleoprotein</keyword>
<dbReference type="AlphaFoldDB" id="A0A507F5W8"/>
<dbReference type="GO" id="GO:1990904">
    <property type="term" value="C:ribonucleoprotein complex"/>
    <property type="evidence" value="ECO:0007669"/>
    <property type="project" value="UniProtKB-KW"/>
</dbReference>
<organism evidence="4 5">
    <name type="scientific">Chytriomyces confervae</name>
    <dbReference type="NCBI Taxonomy" id="246404"/>
    <lineage>
        <taxon>Eukaryota</taxon>
        <taxon>Fungi</taxon>
        <taxon>Fungi incertae sedis</taxon>
        <taxon>Chytridiomycota</taxon>
        <taxon>Chytridiomycota incertae sedis</taxon>
        <taxon>Chytridiomycetes</taxon>
        <taxon>Chytridiales</taxon>
        <taxon>Chytriomycetaceae</taxon>
        <taxon>Chytriomyces</taxon>
    </lineage>
</organism>
<dbReference type="Gene3D" id="6.20.340.10">
    <property type="match status" value="1"/>
</dbReference>
<dbReference type="PANTHER" id="PTHR10759">
    <property type="entry name" value="60S RIBOSOMAL PROTEIN L34"/>
    <property type="match status" value="1"/>
</dbReference>
<dbReference type="Gene3D" id="6.20.370.70">
    <property type="match status" value="1"/>
</dbReference>
<keyword evidence="5" id="KW-1185">Reference proteome</keyword>
<dbReference type="GO" id="GO:0003735">
    <property type="term" value="F:structural constituent of ribosome"/>
    <property type="evidence" value="ECO:0007669"/>
    <property type="project" value="InterPro"/>
</dbReference>
<accession>A0A507F5W8</accession>
<keyword evidence="2" id="KW-0689">Ribosomal protein</keyword>
<dbReference type="OrthoDB" id="277449at2759"/>
<gene>
    <name evidence="4" type="ORF">CcCBS67573_g06069</name>
</gene>
<dbReference type="EMBL" id="QEAP01000241">
    <property type="protein sequence ID" value="TPX71679.1"/>
    <property type="molecule type" value="Genomic_DNA"/>
</dbReference>
<dbReference type="STRING" id="246404.A0A507F5W8"/>
<evidence type="ECO:0008006" key="6">
    <source>
        <dbReference type="Google" id="ProtNLM"/>
    </source>
</evidence>
<evidence type="ECO:0000313" key="5">
    <source>
        <dbReference type="Proteomes" id="UP000320333"/>
    </source>
</evidence>
<dbReference type="Proteomes" id="UP000320333">
    <property type="component" value="Unassembled WGS sequence"/>
</dbReference>
<evidence type="ECO:0000256" key="1">
    <source>
        <dbReference type="ARBA" id="ARBA00009875"/>
    </source>
</evidence>
<evidence type="ECO:0000256" key="3">
    <source>
        <dbReference type="ARBA" id="ARBA00023274"/>
    </source>
</evidence>